<dbReference type="Proteomes" id="UP000184452">
    <property type="component" value="Unassembled WGS sequence"/>
</dbReference>
<dbReference type="RefSeq" id="WP_073380229.1">
    <property type="nucleotide sequence ID" value="NZ_FQZK01000009.1"/>
</dbReference>
<dbReference type="Pfam" id="PF08534">
    <property type="entry name" value="Redoxin"/>
    <property type="match status" value="1"/>
</dbReference>
<dbReference type="STRING" id="758803.SAMN05421803_109178"/>
<dbReference type="GO" id="GO:0016491">
    <property type="term" value="F:oxidoreductase activity"/>
    <property type="evidence" value="ECO:0007669"/>
    <property type="project" value="InterPro"/>
</dbReference>
<dbReference type="InterPro" id="IPR013766">
    <property type="entry name" value="Thioredoxin_domain"/>
</dbReference>
<feature type="domain" description="Thioredoxin" evidence="1">
    <location>
        <begin position="50"/>
        <end position="184"/>
    </location>
</feature>
<dbReference type="SUPFAM" id="SSF52833">
    <property type="entry name" value="Thioredoxin-like"/>
    <property type="match status" value="1"/>
</dbReference>
<reference evidence="2 3" key="1">
    <citation type="submission" date="2016-11" db="EMBL/GenBank/DDBJ databases">
        <authorList>
            <person name="Jaros S."/>
            <person name="Januszkiewicz K."/>
            <person name="Wedrychowicz H."/>
        </authorList>
    </citation>
    <scope>NUCLEOTIDE SEQUENCE [LARGE SCALE GENOMIC DNA]</scope>
    <source>
        <strain evidence="2 3">CGMCC 4.5723</strain>
    </source>
</reference>
<dbReference type="OrthoDB" id="128449at2"/>
<keyword evidence="3" id="KW-1185">Reference proteome</keyword>
<dbReference type="PROSITE" id="PS51352">
    <property type="entry name" value="THIOREDOXIN_2"/>
    <property type="match status" value="1"/>
</dbReference>
<evidence type="ECO:0000313" key="3">
    <source>
        <dbReference type="Proteomes" id="UP000184452"/>
    </source>
</evidence>
<accession>A0A1M6M427</accession>
<proteinExistence type="predicted"/>
<name>A0A1M6M427_9ACTN</name>
<dbReference type="EMBL" id="FQZK01000009">
    <property type="protein sequence ID" value="SHJ78146.1"/>
    <property type="molecule type" value="Genomic_DNA"/>
</dbReference>
<dbReference type="InterPro" id="IPR036249">
    <property type="entry name" value="Thioredoxin-like_sf"/>
</dbReference>
<dbReference type="InterPro" id="IPR013740">
    <property type="entry name" value="Redoxin"/>
</dbReference>
<evidence type="ECO:0000259" key="1">
    <source>
        <dbReference type="PROSITE" id="PS51352"/>
    </source>
</evidence>
<sequence>MAILTAAVVVLTALALFNLVLTMALVRRLRRVESTGHRGSLPAFPDLERLPAGRAVPEFTATSATGAEVSSRKRVGDRAVYAFFDTDCGICKKQLRPLVEFAADAGLAPEQVIAFIGHENPDADVDAYTSVLENRATIVMQSLDDEVGRAFSPGGVPAVVLADADGIIVRSGVEVEDLATAFAGA</sequence>
<evidence type="ECO:0000313" key="2">
    <source>
        <dbReference type="EMBL" id="SHJ78146.1"/>
    </source>
</evidence>
<gene>
    <name evidence="2" type="ORF">SAMN05421803_109178</name>
</gene>
<dbReference type="Gene3D" id="3.40.30.10">
    <property type="entry name" value="Glutaredoxin"/>
    <property type="match status" value="1"/>
</dbReference>
<organism evidence="2 3">
    <name type="scientific">Nocardiopsis flavescens</name>
    <dbReference type="NCBI Taxonomy" id="758803"/>
    <lineage>
        <taxon>Bacteria</taxon>
        <taxon>Bacillati</taxon>
        <taxon>Actinomycetota</taxon>
        <taxon>Actinomycetes</taxon>
        <taxon>Streptosporangiales</taxon>
        <taxon>Nocardiopsidaceae</taxon>
        <taxon>Nocardiopsis</taxon>
    </lineage>
</organism>
<protein>
    <submittedName>
        <fullName evidence="2">Redoxin</fullName>
    </submittedName>
</protein>
<dbReference type="AlphaFoldDB" id="A0A1M6M427"/>